<name>A0ABV1KNW1_9BACL</name>
<accession>A0ABV1KNW1</accession>
<comment type="caution">
    <text evidence="2">The sequence shown here is derived from an EMBL/GenBank/DDBJ whole genome shotgun (WGS) entry which is preliminary data.</text>
</comment>
<dbReference type="Proteomes" id="UP001493487">
    <property type="component" value="Unassembled WGS sequence"/>
</dbReference>
<dbReference type="InterPro" id="IPR002818">
    <property type="entry name" value="DJ-1/PfpI"/>
</dbReference>
<reference evidence="2 3" key="1">
    <citation type="journal article" date="2023" name="Genome Announc.">
        <title>Pan-Genome Analyses of the Genus Cohnella and Proposal of the Novel Species Cohnella silvisoli sp. nov., Isolated from Forest Soil.</title>
        <authorList>
            <person name="Wang C."/>
            <person name="Mao L."/>
            <person name="Bao G."/>
            <person name="Zhu H."/>
        </authorList>
    </citation>
    <scope>NUCLEOTIDE SEQUENCE [LARGE SCALE GENOMIC DNA]</scope>
    <source>
        <strain evidence="2 3">NL03-T5-1</strain>
    </source>
</reference>
<dbReference type="InterPro" id="IPR029062">
    <property type="entry name" value="Class_I_gatase-like"/>
</dbReference>
<dbReference type="Pfam" id="PF01965">
    <property type="entry name" value="DJ-1_PfpI"/>
    <property type="match status" value="1"/>
</dbReference>
<dbReference type="PANTHER" id="PTHR43130:SF3">
    <property type="entry name" value="HTH-TYPE TRANSCRIPTIONAL REGULATOR RV1931C"/>
    <property type="match status" value="1"/>
</dbReference>
<sequence length="196" mass="22077">MRIAIIVFDQMTTLDFAGFYEAIPWMLILKAKEEVSWELCSNKEEITDDRGMTIKVKQVYPDLSQFNIVFIPGGLSTRKLRFDIEFISWIQSARNAEYKVSVCTGALMWGAAGLLEGKKATTNPSAYELLEPYCTEVVKARIVRDGNIITSGGASASIDVGLYLIELLTSSDFVQQVQEKMDYPFYRPGQLSDIYV</sequence>
<dbReference type="SUPFAM" id="SSF52317">
    <property type="entry name" value="Class I glutamine amidotransferase-like"/>
    <property type="match status" value="1"/>
</dbReference>
<dbReference type="PANTHER" id="PTHR43130">
    <property type="entry name" value="ARAC-FAMILY TRANSCRIPTIONAL REGULATOR"/>
    <property type="match status" value="1"/>
</dbReference>
<dbReference type="GO" id="GO:0016829">
    <property type="term" value="F:lyase activity"/>
    <property type="evidence" value="ECO:0007669"/>
    <property type="project" value="UniProtKB-KW"/>
</dbReference>
<dbReference type="EMBL" id="JASKHM010000002">
    <property type="protein sequence ID" value="MEQ4481753.1"/>
    <property type="molecule type" value="Genomic_DNA"/>
</dbReference>
<protein>
    <submittedName>
        <fullName evidence="2">DJ-1/PfpI family protein</fullName>
        <ecNumber evidence="2">4.2.1.-</ecNumber>
    </submittedName>
</protein>
<organism evidence="2 3">
    <name type="scientific">Cohnella silvisoli</name>
    <dbReference type="NCBI Taxonomy" id="2873699"/>
    <lineage>
        <taxon>Bacteria</taxon>
        <taxon>Bacillati</taxon>
        <taxon>Bacillota</taxon>
        <taxon>Bacilli</taxon>
        <taxon>Bacillales</taxon>
        <taxon>Paenibacillaceae</taxon>
        <taxon>Cohnella</taxon>
    </lineage>
</organism>
<dbReference type="Gene3D" id="3.40.50.880">
    <property type="match status" value="1"/>
</dbReference>
<dbReference type="InterPro" id="IPR052158">
    <property type="entry name" value="INH-QAR"/>
</dbReference>
<evidence type="ECO:0000313" key="2">
    <source>
        <dbReference type="EMBL" id="MEQ4481753.1"/>
    </source>
</evidence>
<dbReference type="EC" id="4.2.1.-" evidence="2"/>
<evidence type="ECO:0000313" key="3">
    <source>
        <dbReference type="Proteomes" id="UP001493487"/>
    </source>
</evidence>
<dbReference type="RefSeq" id="WP_232183484.1">
    <property type="nucleotide sequence ID" value="NZ_JAIOAP010000002.1"/>
</dbReference>
<proteinExistence type="predicted"/>
<feature type="domain" description="DJ-1/PfpI" evidence="1">
    <location>
        <begin position="1"/>
        <end position="166"/>
    </location>
</feature>
<keyword evidence="2" id="KW-0456">Lyase</keyword>
<gene>
    <name evidence="2" type="ORF">QJS35_05015</name>
</gene>
<keyword evidence="3" id="KW-1185">Reference proteome</keyword>
<dbReference type="CDD" id="cd03139">
    <property type="entry name" value="GATase1_PfpI_2"/>
    <property type="match status" value="1"/>
</dbReference>
<evidence type="ECO:0000259" key="1">
    <source>
        <dbReference type="Pfam" id="PF01965"/>
    </source>
</evidence>